<dbReference type="Proteomes" id="UP001497512">
    <property type="component" value="Chromosome 5"/>
</dbReference>
<organism evidence="2 3">
    <name type="scientific">Sphagnum troendelagicum</name>
    <dbReference type="NCBI Taxonomy" id="128251"/>
    <lineage>
        <taxon>Eukaryota</taxon>
        <taxon>Viridiplantae</taxon>
        <taxon>Streptophyta</taxon>
        <taxon>Embryophyta</taxon>
        <taxon>Bryophyta</taxon>
        <taxon>Sphagnophytina</taxon>
        <taxon>Sphagnopsida</taxon>
        <taxon>Sphagnales</taxon>
        <taxon>Sphagnaceae</taxon>
        <taxon>Sphagnum</taxon>
    </lineage>
</organism>
<feature type="region of interest" description="Disordered" evidence="1">
    <location>
        <begin position="1"/>
        <end position="39"/>
    </location>
</feature>
<proteinExistence type="predicted"/>
<evidence type="ECO:0000313" key="3">
    <source>
        <dbReference type="Proteomes" id="UP001497512"/>
    </source>
</evidence>
<feature type="compositionally biased region" description="Acidic residues" evidence="1">
    <location>
        <begin position="22"/>
        <end position="31"/>
    </location>
</feature>
<name>A0ABP0UPP6_9BRYO</name>
<keyword evidence="3" id="KW-1185">Reference proteome</keyword>
<accession>A0ABP0UPP6</accession>
<reference evidence="2" key="1">
    <citation type="submission" date="2024-02" db="EMBL/GenBank/DDBJ databases">
        <authorList>
            <consortium name="ELIXIR-Norway"/>
            <consortium name="Elixir Norway"/>
        </authorList>
    </citation>
    <scope>NUCLEOTIDE SEQUENCE</scope>
</reference>
<evidence type="ECO:0000313" key="2">
    <source>
        <dbReference type="EMBL" id="CAK9226970.1"/>
    </source>
</evidence>
<sequence>MINDGEGYDSLEEDNGFQGEEKVEEEEEEEMGAAPVKAKQSAVRRTFRLLGNKEKKELRAYAHQLGTTFVCTRSEITFPISQEK</sequence>
<feature type="compositionally biased region" description="Acidic residues" evidence="1">
    <location>
        <begin position="1"/>
        <end position="15"/>
    </location>
</feature>
<gene>
    <name evidence="2" type="ORF">CSSPTR1EN2_LOCUS18505</name>
</gene>
<evidence type="ECO:0000256" key="1">
    <source>
        <dbReference type="SAM" id="MobiDB-lite"/>
    </source>
</evidence>
<protein>
    <submittedName>
        <fullName evidence="2">Uncharacterized protein</fullName>
    </submittedName>
</protein>
<dbReference type="EMBL" id="OZ019897">
    <property type="protein sequence ID" value="CAK9226970.1"/>
    <property type="molecule type" value="Genomic_DNA"/>
</dbReference>